<organism evidence="1 2">
    <name type="scientific">Candidatus Nitrosomaritimum aestuariumsis</name>
    <dbReference type="NCBI Taxonomy" id="3342354"/>
    <lineage>
        <taxon>Archaea</taxon>
        <taxon>Nitrososphaerota</taxon>
        <taxon>Nitrososphaeria</taxon>
        <taxon>Nitrosopumilales</taxon>
        <taxon>Nitrosopumilaceae</taxon>
        <taxon>Candidatus Nitrosomaritimum</taxon>
    </lineage>
</organism>
<dbReference type="Proteomes" id="UP000591542">
    <property type="component" value="Unassembled WGS sequence"/>
</dbReference>
<keyword evidence="1" id="KW-0418">Kinase</keyword>
<evidence type="ECO:0000313" key="1">
    <source>
        <dbReference type="EMBL" id="MBA4464282.1"/>
    </source>
</evidence>
<accession>A0AC60WA51</accession>
<reference evidence="1 2" key="1">
    <citation type="journal article" date="2020" name="Appl. Environ. Microbiol.">
        <title>Genomic Characteristics of a Novel Species of Ammonia-Oxidizing Archaea from the Jiulong River Estuary.</title>
        <authorList>
            <person name="Zou D."/>
            <person name="Wan R."/>
            <person name="Han L."/>
            <person name="Xu M.N."/>
            <person name="Liu Y."/>
            <person name="Liu H."/>
            <person name="Kao S.J."/>
            <person name="Li M."/>
        </authorList>
    </citation>
    <scope>NUCLEOTIDE SEQUENCE [LARGE SCALE GENOMIC DNA]</scope>
    <source>
        <strain evidence="1">S2bin1</strain>
    </source>
</reference>
<gene>
    <name evidence="1" type="ORF">H2B01_08930</name>
</gene>
<protein>
    <submittedName>
        <fullName evidence="1">HAMP domain-containing histidine kinase</fullName>
    </submittedName>
</protein>
<name>A0AC60WA51_9ARCH</name>
<evidence type="ECO:0000313" key="2">
    <source>
        <dbReference type="Proteomes" id="UP000591542"/>
    </source>
</evidence>
<dbReference type="EMBL" id="JACEMX010000172">
    <property type="protein sequence ID" value="MBA4464282.1"/>
    <property type="molecule type" value="Genomic_DNA"/>
</dbReference>
<comment type="caution">
    <text evidence="1">The sequence shown here is derived from an EMBL/GenBank/DDBJ whole genome shotgun (WGS) entry which is preliminary data.</text>
</comment>
<sequence>MKIVSKLYMLIGILIVAAAFNLFLLYQDETTGIFGENSNQQTIIQILLGVDIATFFLVPVVIRQSLSPLGTINKALSRVKEGMYGEKIKYNSEDEIGELVNSFNIMSDTIKEKEELAKRTELAKDEFLAMITHELKTPLVPIQGYSDILLGEHLGTLNDEQKNRLSIIKSSSENLLGIISDLLDVQKLEIGKLRMKKDNADIKDAIEESVKALAPQAEKNKISLSHNAESVEISHDSARIKQVLTNLIKNAMIAVDSERGKIKVIMEEHPQEIQICVKDNGTGIPKEKQKDLFKKFYQVDTTLTRERGGSGLGLAICKGIIDNHGGEIYVESEEGKGATFTFTIPKNAPEITQRKPTLGTKTAHSS</sequence>
<proteinExistence type="predicted"/>
<keyword evidence="1" id="KW-0808">Transferase</keyword>